<evidence type="ECO:0000259" key="2">
    <source>
        <dbReference type="Pfam" id="PF14257"/>
    </source>
</evidence>
<organism evidence="3 4">
    <name type="scientific">Acinetobacter junii</name>
    <dbReference type="NCBI Taxonomy" id="40215"/>
    <lineage>
        <taxon>Bacteria</taxon>
        <taxon>Pseudomonadati</taxon>
        <taxon>Pseudomonadota</taxon>
        <taxon>Gammaproteobacteria</taxon>
        <taxon>Moraxellales</taxon>
        <taxon>Moraxellaceae</taxon>
        <taxon>Acinetobacter</taxon>
    </lineage>
</organism>
<dbReference type="Proteomes" id="UP000679388">
    <property type="component" value="Chromosome"/>
</dbReference>
<sequence length="290" mass="33232">MSDLAKKLTLILIISSSVIACSKKEEAPSGEAAMATESVAAAQDTSQSQIAKNPEQLLSDQQSALEQSRQLVKTAQLQFEVKDVQKTTAILEQQLLKQNGYIEEKQVNYQVSDSSQRERLDGHIDVYEKIIPTVQLTIRVPNEQVTAFLNSLLPLMLNFNNQSYEAKRYELKLLEEKLNTANQSPSTSNTVNNQLQQLTQLEVKDRLTYSTIRIEYFQQAQVRKTQDLNIHRIAHLDSEPLMTRIADAFKIGLSYFKETILWLIQFWAFFLVIVAVWFIRKAYKSRKQNS</sequence>
<gene>
    <name evidence="3" type="ORF">H2677_01555</name>
</gene>
<name>A0AAX1MKA5_ACIJU</name>
<dbReference type="Pfam" id="PF14257">
    <property type="entry name" value="DUF4349"/>
    <property type="match status" value="1"/>
</dbReference>
<reference evidence="3" key="1">
    <citation type="submission" date="2020-07" db="EMBL/GenBank/DDBJ databases">
        <title>Acinetobacter junii strain YR7 chromosome and plasmid pNDM-YR7.</title>
        <authorList>
            <person name="Tang B."/>
        </authorList>
    </citation>
    <scope>NUCLEOTIDE SEQUENCE</scope>
    <source>
        <strain evidence="3">YR7</strain>
    </source>
</reference>
<dbReference type="RefSeq" id="WP_212639013.1">
    <property type="nucleotide sequence ID" value="NZ_CP059558.1"/>
</dbReference>
<accession>A0AAX1MKA5</accession>
<protein>
    <submittedName>
        <fullName evidence="3">DUF4349 domain-containing protein</fullName>
    </submittedName>
</protein>
<dbReference type="EMBL" id="CP059558">
    <property type="protein sequence ID" value="QUY36922.1"/>
    <property type="molecule type" value="Genomic_DNA"/>
</dbReference>
<keyword evidence="1" id="KW-0472">Membrane</keyword>
<proteinExistence type="predicted"/>
<feature type="domain" description="DUF4349" evidence="2">
    <location>
        <begin position="69"/>
        <end position="152"/>
    </location>
</feature>
<keyword evidence="1" id="KW-0812">Transmembrane</keyword>
<dbReference type="InterPro" id="IPR025645">
    <property type="entry name" value="DUF4349"/>
</dbReference>
<feature type="transmembrane region" description="Helical" evidence="1">
    <location>
        <begin position="260"/>
        <end position="279"/>
    </location>
</feature>
<evidence type="ECO:0000256" key="1">
    <source>
        <dbReference type="SAM" id="Phobius"/>
    </source>
</evidence>
<keyword evidence="1" id="KW-1133">Transmembrane helix</keyword>
<dbReference type="PROSITE" id="PS51257">
    <property type="entry name" value="PROKAR_LIPOPROTEIN"/>
    <property type="match status" value="1"/>
</dbReference>
<dbReference type="AlphaFoldDB" id="A0AAX1MKA5"/>
<evidence type="ECO:0000313" key="3">
    <source>
        <dbReference type="EMBL" id="QUY36922.1"/>
    </source>
</evidence>
<evidence type="ECO:0000313" key="4">
    <source>
        <dbReference type="Proteomes" id="UP000679388"/>
    </source>
</evidence>
<dbReference type="GeneID" id="70091178"/>